<dbReference type="GO" id="GO:0016874">
    <property type="term" value="F:ligase activity"/>
    <property type="evidence" value="ECO:0007669"/>
    <property type="project" value="UniProtKB-KW"/>
</dbReference>
<reference evidence="1 2" key="1">
    <citation type="submission" date="2019-03" db="EMBL/GenBank/DDBJ databases">
        <title>Genomic Encyclopedia of Type Strains, Phase IV (KMG-IV): sequencing the most valuable type-strain genomes for metagenomic binning, comparative biology and taxonomic classification.</title>
        <authorList>
            <person name="Goeker M."/>
        </authorList>
    </citation>
    <scope>NUCLEOTIDE SEQUENCE [LARGE SCALE GENOMIC DNA]</scope>
    <source>
        <strain evidence="1 2">DSM 101688</strain>
    </source>
</reference>
<keyword evidence="1" id="KW-0436">Ligase</keyword>
<dbReference type="EMBL" id="SLZW01000010">
    <property type="protein sequence ID" value="TCS60689.1"/>
    <property type="molecule type" value="Genomic_DNA"/>
</dbReference>
<feature type="non-terminal residue" evidence="1">
    <location>
        <position position="176"/>
    </location>
</feature>
<sequence length="176" mass="19135">MKNQISQPPDPRNTSGAVRGVGVEIEFAGLSPKQAAQAVIACYGGRAKSGDTQFVYTVTDTRWGDFRVELDTQVVHPEKDLGDIVEESALPTSKESVKVIRDLDAQMRALAGKASAGLVPTEIVSPPIPWDELDGLAGNAPEKEWSSKVEFSRNVFTGDSNEEIPIHGQPDHQYFE</sequence>
<evidence type="ECO:0000313" key="2">
    <source>
        <dbReference type="Proteomes" id="UP000295304"/>
    </source>
</evidence>
<proteinExistence type="predicted"/>
<dbReference type="Pfam" id="PF12224">
    <property type="entry name" value="Amidoligase_2"/>
    <property type="match status" value="1"/>
</dbReference>
<organism evidence="1 2">
    <name type="scientific">Varunaivibrio sulfuroxidans</name>
    <dbReference type="NCBI Taxonomy" id="1773489"/>
    <lineage>
        <taxon>Bacteria</taxon>
        <taxon>Pseudomonadati</taxon>
        <taxon>Pseudomonadota</taxon>
        <taxon>Alphaproteobacteria</taxon>
        <taxon>Rhodospirillales</taxon>
        <taxon>Magnetovibrionaceae</taxon>
        <taxon>Varunaivibrio</taxon>
    </lineage>
</organism>
<gene>
    <name evidence="1" type="ORF">EDD55_110166</name>
</gene>
<evidence type="ECO:0000313" key="1">
    <source>
        <dbReference type="EMBL" id="TCS60689.1"/>
    </source>
</evidence>
<protein>
    <submittedName>
        <fullName evidence="1">Putative amidoligase enzyme</fullName>
    </submittedName>
</protein>
<accession>A0A4R3J4A7</accession>
<name>A0A4R3J4A7_9PROT</name>
<dbReference type="AlphaFoldDB" id="A0A4R3J4A7"/>
<comment type="caution">
    <text evidence="1">The sequence shown here is derived from an EMBL/GenBank/DDBJ whole genome shotgun (WGS) entry which is preliminary data.</text>
</comment>
<keyword evidence="2" id="KW-1185">Reference proteome</keyword>
<dbReference type="InterPro" id="IPR022025">
    <property type="entry name" value="Amidoligase_2"/>
</dbReference>
<dbReference type="Proteomes" id="UP000295304">
    <property type="component" value="Unassembled WGS sequence"/>
</dbReference>